<reference evidence="7" key="2">
    <citation type="submission" date="2019-08" db="EMBL/GenBank/DDBJ databases">
        <authorList>
            <person name="Liu F."/>
        </authorList>
    </citation>
    <scope>NUCLEOTIDE SEQUENCE [LARGE SCALE GENOMIC DNA]</scope>
    <source>
        <strain evidence="7">PA1801</strain>
        <tissue evidence="7">Leaf</tissue>
    </source>
</reference>
<evidence type="ECO:0000256" key="5">
    <source>
        <dbReference type="RuleBase" id="RU003682"/>
    </source>
</evidence>
<keyword evidence="4 5" id="KW-0408">Iron</keyword>
<dbReference type="SUPFAM" id="SSF51197">
    <property type="entry name" value="Clavaminate synthase-like"/>
    <property type="match status" value="1"/>
</dbReference>
<proteinExistence type="inferred from homology"/>
<keyword evidence="3 5" id="KW-0560">Oxidoreductase</keyword>
<evidence type="ECO:0000256" key="4">
    <source>
        <dbReference type="ARBA" id="ARBA00023004"/>
    </source>
</evidence>
<dbReference type="Pfam" id="PF03171">
    <property type="entry name" value="2OG-FeII_Oxy"/>
    <property type="match status" value="1"/>
</dbReference>
<dbReference type="InterPro" id="IPR005123">
    <property type="entry name" value="Oxoglu/Fe-dep_dioxygenase_dom"/>
</dbReference>
<dbReference type="InterPro" id="IPR044861">
    <property type="entry name" value="IPNS-like_FE2OG_OXY"/>
</dbReference>
<dbReference type="EMBL" id="SMMG02000004">
    <property type="protein sequence ID" value="KAA3476844.1"/>
    <property type="molecule type" value="Genomic_DNA"/>
</dbReference>
<evidence type="ECO:0000313" key="8">
    <source>
        <dbReference type="Proteomes" id="UP000325315"/>
    </source>
</evidence>
<evidence type="ECO:0000313" key="7">
    <source>
        <dbReference type="EMBL" id="KAA3476844.1"/>
    </source>
</evidence>
<dbReference type="Gene3D" id="2.60.120.330">
    <property type="entry name" value="B-lactam Antibiotic, Isopenicillin N Synthase, Chain"/>
    <property type="match status" value="1"/>
</dbReference>
<dbReference type="OrthoDB" id="288590at2759"/>
<dbReference type="GO" id="GO:0046872">
    <property type="term" value="F:metal ion binding"/>
    <property type="evidence" value="ECO:0007669"/>
    <property type="project" value="UniProtKB-KW"/>
</dbReference>
<comment type="similarity">
    <text evidence="1 5">Belongs to the iron/ascorbate-dependent oxidoreductase family.</text>
</comment>
<dbReference type="PROSITE" id="PS51471">
    <property type="entry name" value="FE2OG_OXY"/>
    <property type="match status" value="1"/>
</dbReference>
<organism evidence="7 8">
    <name type="scientific">Gossypium australe</name>
    <dbReference type="NCBI Taxonomy" id="47621"/>
    <lineage>
        <taxon>Eukaryota</taxon>
        <taxon>Viridiplantae</taxon>
        <taxon>Streptophyta</taxon>
        <taxon>Embryophyta</taxon>
        <taxon>Tracheophyta</taxon>
        <taxon>Spermatophyta</taxon>
        <taxon>Magnoliopsida</taxon>
        <taxon>eudicotyledons</taxon>
        <taxon>Gunneridae</taxon>
        <taxon>Pentapetalae</taxon>
        <taxon>rosids</taxon>
        <taxon>malvids</taxon>
        <taxon>Malvales</taxon>
        <taxon>Malvaceae</taxon>
        <taxon>Malvoideae</taxon>
        <taxon>Gossypium</taxon>
    </lineage>
</organism>
<gene>
    <name evidence="7" type="ORF">EPI10_010779</name>
</gene>
<dbReference type="PANTHER" id="PTHR47991">
    <property type="entry name" value="OXOGLUTARATE/IRON-DEPENDENT DIOXYGENASE"/>
    <property type="match status" value="1"/>
</dbReference>
<evidence type="ECO:0000256" key="3">
    <source>
        <dbReference type="ARBA" id="ARBA00023002"/>
    </source>
</evidence>
<evidence type="ECO:0000256" key="2">
    <source>
        <dbReference type="ARBA" id="ARBA00022723"/>
    </source>
</evidence>
<dbReference type="Pfam" id="PF14226">
    <property type="entry name" value="DIOX_N"/>
    <property type="match status" value="1"/>
</dbReference>
<dbReference type="InterPro" id="IPR027443">
    <property type="entry name" value="IPNS-like_sf"/>
</dbReference>
<feature type="domain" description="Fe2OG dioxygenase" evidence="6">
    <location>
        <begin position="212"/>
        <end position="312"/>
    </location>
</feature>
<dbReference type="Proteomes" id="UP000325315">
    <property type="component" value="Unassembled WGS sequence"/>
</dbReference>
<keyword evidence="8" id="KW-1185">Reference proteome</keyword>
<dbReference type="InterPro" id="IPR026992">
    <property type="entry name" value="DIOX_N"/>
</dbReference>
<comment type="caution">
    <text evidence="7">The sequence shown here is derived from an EMBL/GenBank/DDBJ whole genome shotgun (WGS) entry which is preliminary data.</text>
</comment>
<dbReference type="GO" id="GO:0016491">
    <property type="term" value="F:oxidoreductase activity"/>
    <property type="evidence" value="ECO:0007669"/>
    <property type="project" value="UniProtKB-KW"/>
</dbReference>
<keyword evidence="2 5" id="KW-0479">Metal-binding</keyword>
<accession>A0A5B6W6H5</accession>
<reference evidence="8" key="1">
    <citation type="journal article" date="2019" name="Plant Biotechnol. J.">
        <title>Genome sequencing of the Australian wild diploid species Gossypium australe highlights disease resistance and delayed gland morphogenesis.</title>
        <authorList>
            <person name="Cai Y."/>
            <person name="Cai X."/>
            <person name="Wang Q."/>
            <person name="Wang P."/>
            <person name="Zhang Y."/>
            <person name="Cai C."/>
            <person name="Xu Y."/>
            <person name="Wang K."/>
            <person name="Zhou Z."/>
            <person name="Wang C."/>
            <person name="Geng S."/>
            <person name="Li B."/>
            <person name="Dong Q."/>
            <person name="Hou Y."/>
            <person name="Wang H."/>
            <person name="Ai P."/>
            <person name="Liu Z."/>
            <person name="Yi F."/>
            <person name="Sun M."/>
            <person name="An G."/>
            <person name="Cheng J."/>
            <person name="Zhang Y."/>
            <person name="Shi Q."/>
            <person name="Xie Y."/>
            <person name="Shi X."/>
            <person name="Chang Y."/>
            <person name="Huang F."/>
            <person name="Chen Y."/>
            <person name="Hong S."/>
            <person name="Mi L."/>
            <person name="Sun Q."/>
            <person name="Zhang L."/>
            <person name="Zhou B."/>
            <person name="Peng R."/>
            <person name="Zhang X."/>
            <person name="Liu F."/>
        </authorList>
    </citation>
    <scope>NUCLEOTIDE SEQUENCE [LARGE SCALE GENOMIC DNA]</scope>
    <source>
        <strain evidence="8">cv. PA1801</strain>
    </source>
</reference>
<dbReference type="FunFam" id="2.60.120.330:FF:000001">
    <property type="entry name" value="Protein SRG1"/>
    <property type="match status" value="1"/>
</dbReference>
<protein>
    <submittedName>
        <fullName evidence="7">Protein SRG1-like</fullName>
    </submittedName>
</protein>
<dbReference type="EMBL" id="SMMG02000004">
    <property type="protein sequence ID" value="KAA3476843.1"/>
    <property type="molecule type" value="Genomic_DNA"/>
</dbReference>
<dbReference type="AlphaFoldDB" id="A0A5B6W6H5"/>
<evidence type="ECO:0000256" key="1">
    <source>
        <dbReference type="ARBA" id="ARBA00008056"/>
    </source>
</evidence>
<name>A0A5B6W6H5_9ROSI</name>
<sequence>MISKAILKAMTMNSELAKLGSSLLVPSVQELAKNPLKEVPPRYVRTDEDSPIISRTNPLPQVPVIDMQKLSSKQELEQLHYACKEWGFFQLINHGVSPSLVEKMKMETQEFFNLPMEEKKKVWQKPDEVEGYGQAFVVSEEQKLNWGDMFFMITLPTYLRKPHLFPSLPLTFRETLEAYSVELKHLAMKLLEVMGKALGMDPNDLRVLFEEGYQGMRMNYYPPCPQPELAIGLNSHSDAVGLTILLQINDMEGLQIRKNGIWVPIKPLPNAFVINIGDIMEIVSNGIYRSIEHRATVNSVKERVSVATFYNPKLEGDMGPAPSLITPQTPSLFRRIGVADFFKGLFSRELRGKSYLDVLKIVIQLSPFLLGERER</sequence>
<dbReference type="InterPro" id="IPR050295">
    <property type="entry name" value="Plant_2OG-oxidoreductases"/>
</dbReference>
<evidence type="ECO:0000259" key="6">
    <source>
        <dbReference type="PROSITE" id="PS51471"/>
    </source>
</evidence>